<comment type="caution">
    <text evidence="4">The sequence shown here is derived from an EMBL/GenBank/DDBJ whole genome shotgun (WGS) entry which is preliminary data.</text>
</comment>
<evidence type="ECO:0000313" key="4">
    <source>
        <dbReference type="EMBL" id="PZD74996.1"/>
    </source>
</evidence>
<dbReference type="InterPro" id="IPR013783">
    <property type="entry name" value="Ig-like_fold"/>
</dbReference>
<dbReference type="Pfam" id="PF17803">
    <property type="entry name" value="Cadherin_4"/>
    <property type="match status" value="2"/>
</dbReference>
<dbReference type="GO" id="GO:0005509">
    <property type="term" value="F:calcium ion binding"/>
    <property type="evidence" value="ECO:0007669"/>
    <property type="project" value="InterPro"/>
</dbReference>
<dbReference type="Gene3D" id="2.60.40.10">
    <property type="entry name" value="Immunoglobulins"/>
    <property type="match status" value="2"/>
</dbReference>
<feature type="domain" description="RapA2 cadherin-like" evidence="3">
    <location>
        <begin position="377"/>
        <end position="446"/>
    </location>
</feature>
<evidence type="ECO:0000259" key="3">
    <source>
        <dbReference type="Pfam" id="PF17803"/>
    </source>
</evidence>
<evidence type="ECO:0000313" key="5">
    <source>
        <dbReference type="Proteomes" id="UP000248857"/>
    </source>
</evidence>
<dbReference type="EMBL" id="PQWO01000001">
    <property type="protein sequence ID" value="PZD74996.1"/>
    <property type="molecule type" value="Genomic_DNA"/>
</dbReference>
<keyword evidence="1" id="KW-0732">Signal</keyword>
<proteinExistence type="predicted"/>
<dbReference type="Gene3D" id="2.150.10.10">
    <property type="entry name" value="Serralysin-like metalloprotease, C-terminal"/>
    <property type="match status" value="3"/>
</dbReference>
<dbReference type="Gene3D" id="2.130.10.130">
    <property type="entry name" value="Integrin alpha, N-terminal"/>
    <property type="match status" value="1"/>
</dbReference>
<accession>A0A2W1JP28</accession>
<evidence type="ECO:0000256" key="2">
    <source>
        <dbReference type="SAM" id="MobiDB-lite"/>
    </source>
</evidence>
<dbReference type="SUPFAM" id="SSF51120">
    <property type="entry name" value="beta-Roll"/>
    <property type="match status" value="2"/>
</dbReference>
<dbReference type="InterPro" id="IPR040853">
    <property type="entry name" value="RapA2_cadherin-like"/>
</dbReference>
<dbReference type="RefSeq" id="WP_110984465.1">
    <property type="nucleotide sequence ID" value="NZ_CAWNWM010000001.1"/>
</dbReference>
<dbReference type="PANTHER" id="PTHR44103">
    <property type="entry name" value="PROPROTEIN CONVERTASE P"/>
    <property type="match status" value="1"/>
</dbReference>
<feature type="domain" description="RapA2 cadherin-like" evidence="3">
    <location>
        <begin position="283"/>
        <end position="344"/>
    </location>
</feature>
<dbReference type="Pfam" id="PF13517">
    <property type="entry name" value="FG-GAP_3"/>
    <property type="match status" value="2"/>
</dbReference>
<dbReference type="PRINTS" id="PR00313">
    <property type="entry name" value="CABNDNGRPT"/>
</dbReference>
<protein>
    <submittedName>
        <fullName evidence="4">Leukotoxin</fullName>
    </submittedName>
</protein>
<dbReference type="PANTHER" id="PTHR44103:SF1">
    <property type="entry name" value="PROPROTEIN CONVERTASE P"/>
    <property type="match status" value="1"/>
</dbReference>
<dbReference type="Pfam" id="PF00353">
    <property type="entry name" value="HemolysinCabind"/>
    <property type="match status" value="5"/>
</dbReference>
<name>A0A2W1JP28_9CYAN</name>
<sequence>MPSFNEQTGTNNPFDGIDAGIEGDPTLVDVDGDGDFDLVAGDSDGALRYFENTGGATTPSYSEQTGTNNPFNGIDVGDDSSPAFADIDGDSDLDLLVGGNNGGVQLEYFENIGSATNPSFSAQTGTNNPLGRLSVGYDNSPTFADIDGDGDFDLVVGDDTNQLSYFENTGSATSPSFSQITGTNNPFEGIGQGINSSPTLVDVDGDGDLDLVVGNGNYTLSYFENIGSATNPSFSAQTGTNNPFDGLNFGSAFGSVTPTFADVDGDGNLDLVSGTGQLSFFVSNEPAIITGDISGAVTEDTTTTTATGTLNATDVDSSADFTVQTDTAGTYGTFSIDAAGVWTYTLDNADADTDALEADEMITDVFTVATADGTTQEVTVTVTGANDAAIIAGTTTGAVTEDDAITTAMGSLMATDVDSSTDFAVQTDAAGTYGTFSIDASGNWTYTLDNSDADTEALGSSDTVTDVITVATADGTTQDITITIDGNSDTVQIGTPGPDLIVGTPLDDTLEGLDGNDRIRGLNGNDLILGGNHSDTLFGDGGNDSLFGGNGIDRLFGGNGNDSLNGGNNNDTLSGQGGDDTLLGGSGNDILIGAAGNDLLQGGLDNDRLVGGSNDDRLFGQAGNDTLIGASGLDSLVGSAGNDLLQGGTGNDSLNGGNDNDVLEGQGGFDILIGASGDDLLVGGSNDDTLTGGTGSDTFRFDVGFNSLGLDTITDFASNDVLELSQSVFGLMGAIGGVIDVSDFASVSSFAEAESSGAAIAYNSNDGSLYFDANGAAAGFGNGGGQFAQLENAFDLQANQIELIA</sequence>
<dbReference type="InterPro" id="IPR011049">
    <property type="entry name" value="Serralysin-like_metalloprot_C"/>
</dbReference>
<dbReference type="AlphaFoldDB" id="A0A2W1JP28"/>
<feature type="region of interest" description="Disordered" evidence="2">
    <location>
        <begin position="1"/>
        <end position="24"/>
    </location>
</feature>
<dbReference type="PROSITE" id="PS00330">
    <property type="entry name" value="HEMOLYSIN_CALCIUM"/>
    <property type="match status" value="4"/>
</dbReference>
<dbReference type="InterPro" id="IPR028994">
    <property type="entry name" value="Integrin_alpha_N"/>
</dbReference>
<dbReference type="InterPro" id="IPR001343">
    <property type="entry name" value="Hemolysn_Ca-bd"/>
</dbReference>
<dbReference type="NCBIfam" id="TIGR01965">
    <property type="entry name" value="VCBS_repeat"/>
    <property type="match status" value="2"/>
</dbReference>
<dbReference type="SUPFAM" id="SSF69318">
    <property type="entry name" value="Integrin alpha N-terminal domain"/>
    <property type="match status" value="1"/>
</dbReference>
<reference evidence="4 5" key="1">
    <citation type="journal article" date="2018" name="Sci. Rep.">
        <title>A novel species of the marine cyanobacterium Acaryochloris with a unique pigment content and lifestyle.</title>
        <authorList>
            <person name="Partensky F."/>
            <person name="Six C."/>
            <person name="Ratin M."/>
            <person name="Garczarek L."/>
            <person name="Vaulot D."/>
            <person name="Probert I."/>
            <person name="Calteau A."/>
            <person name="Gourvil P."/>
            <person name="Marie D."/>
            <person name="Grebert T."/>
            <person name="Bouchier C."/>
            <person name="Le Panse S."/>
            <person name="Gachenot M."/>
            <person name="Rodriguez F."/>
            <person name="Garrido J.L."/>
        </authorList>
    </citation>
    <scope>NUCLEOTIDE SEQUENCE [LARGE SCALE GENOMIC DNA]</scope>
    <source>
        <strain evidence="4 5">RCC1774</strain>
    </source>
</reference>
<dbReference type="InterPro" id="IPR013517">
    <property type="entry name" value="FG-GAP"/>
</dbReference>
<dbReference type="InterPro" id="IPR018511">
    <property type="entry name" value="Hemolysin-typ_Ca-bd_CS"/>
</dbReference>
<organism evidence="4 5">
    <name type="scientific">Acaryochloris thomasi RCC1774</name>
    <dbReference type="NCBI Taxonomy" id="1764569"/>
    <lineage>
        <taxon>Bacteria</taxon>
        <taxon>Bacillati</taxon>
        <taxon>Cyanobacteriota</taxon>
        <taxon>Cyanophyceae</taxon>
        <taxon>Acaryochloridales</taxon>
        <taxon>Acaryochloridaceae</taxon>
        <taxon>Acaryochloris</taxon>
        <taxon>Acaryochloris thomasi</taxon>
    </lineage>
</organism>
<feature type="compositionally biased region" description="Polar residues" evidence="2">
    <location>
        <begin position="1"/>
        <end position="13"/>
    </location>
</feature>
<dbReference type="OrthoDB" id="465986at2"/>
<evidence type="ECO:0000256" key="1">
    <source>
        <dbReference type="ARBA" id="ARBA00022729"/>
    </source>
</evidence>
<dbReference type="Proteomes" id="UP000248857">
    <property type="component" value="Unassembled WGS sequence"/>
</dbReference>
<gene>
    <name evidence="4" type="primary">ltxA_1</name>
    <name evidence="4" type="ORF">C1752_00500</name>
</gene>
<keyword evidence="5" id="KW-1185">Reference proteome</keyword>
<dbReference type="InterPro" id="IPR010221">
    <property type="entry name" value="VCBS_dom"/>
</dbReference>